<gene>
    <name evidence="2" type="primary">spoIIIAD</name>
    <name evidence="2" type="ORF">KCX82_01945</name>
</gene>
<dbReference type="Proteomes" id="UP000675664">
    <property type="component" value="Unassembled WGS sequence"/>
</dbReference>
<proteinExistence type="predicted"/>
<dbReference type="Pfam" id="PF06686">
    <property type="entry name" value="SpoIIIAC"/>
    <property type="match status" value="2"/>
</dbReference>
<protein>
    <submittedName>
        <fullName evidence="2">Stage III sporulation protein AD</fullName>
    </submittedName>
</protein>
<evidence type="ECO:0000313" key="2">
    <source>
        <dbReference type="EMBL" id="MBR0596628.1"/>
    </source>
</evidence>
<dbReference type="RefSeq" id="WP_227016751.1">
    <property type="nucleotide sequence ID" value="NZ_JAGSND010000001.1"/>
</dbReference>
<organism evidence="2 3">
    <name type="scientific">Sinanaerobacter chloroacetimidivorans</name>
    <dbReference type="NCBI Taxonomy" id="2818044"/>
    <lineage>
        <taxon>Bacteria</taxon>
        <taxon>Bacillati</taxon>
        <taxon>Bacillota</taxon>
        <taxon>Clostridia</taxon>
        <taxon>Peptostreptococcales</taxon>
        <taxon>Anaerovoracaceae</taxon>
        <taxon>Sinanaerobacter</taxon>
    </lineage>
</organism>
<accession>A0A8J7VZU0</accession>
<dbReference type="EMBL" id="JAGSND010000001">
    <property type="protein sequence ID" value="MBR0596628.1"/>
    <property type="molecule type" value="Genomic_DNA"/>
</dbReference>
<feature type="transmembrane region" description="Helical" evidence="1">
    <location>
        <begin position="32"/>
        <end position="56"/>
    </location>
</feature>
<dbReference type="AlphaFoldDB" id="A0A8J7VZU0"/>
<keyword evidence="1" id="KW-0472">Membrane</keyword>
<reference evidence="2" key="2">
    <citation type="submission" date="2021-04" db="EMBL/GenBank/DDBJ databases">
        <authorList>
            <person name="Liu J."/>
        </authorList>
    </citation>
    <scope>NUCLEOTIDE SEQUENCE</scope>
    <source>
        <strain evidence="2">BAD-6</strain>
    </source>
</reference>
<evidence type="ECO:0000256" key="1">
    <source>
        <dbReference type="SAM" id="Phobius"/>
    </source>
</evidence>
<sequence>MDMDIFQIAAIGLCGVVISSMVKGYKPEFATYIVMATVMVIFIMIIYKLTAVFAFLSAIYNQISYGKTFFPIILKVLAVAYIADFTAQICRDSGESAIAGKVELAGKVMIFYLAVPVMMSVMELINKMLPS</sequence>
<name>A0A8J7VZU0_9FIRM</name>
<evidence type="ECO:0000313" key="3">
    <source>
        <dbReference type="Proteomes" id="UP000675664"/>
    </source>
</evidence>
<keyword evidence="1" id="KW-0812">Transmembrane</keyword>
<dbReference type="NCBIfam" id="TIGR02849">
    <property type="entry name" value="spore_III_AD"/>
    <property type="match status" value="1"/>
</dbReference>
<feature type="transmembrane region" description="Helical" evidence="1">
    <location>
        <begin position="6"/>
        <end position="25"/>
    </location>
</feature>
<dbReference type="InterPro" id="IPR025664">
    <property type="entry name" value="Spore_III_AC/AD"/>
</dbReference>
<reference evidence="2" key="1">
    <citation type="submission" date="2021-04" db="EMBL/GenBank/DDBJ databases">
        <title>Sinoanaerobacter chloroacetimidivorans sp. nov., an obligate anaerobic bacterium isolated from anaerobic sludge.</title>
        <authorList>
            <person name="Bao Y."/>
        </authorList>
    </citation>
    <scope>NUCLEOTIDE SEQUENCE</scope>
    <source>
        <strain evidence="2">BAD-6</strain>
    </source>
</reference>
<feature type="transmembrane region" description="Helical" evidence="1">
    <location>
        <begin position="108"/>
        <end position="125"/>
    </location>
</feature>
<keyword evidence="1" id="KW-1133">Transmembrane helix</keyword>
<dbReference type="InterPro" id="IPR014211">
    <property type="entry name" value="Spore_III_AD"/>
</dbReference>
<feature type="transmembrane region" description="Helical" evidence="1">
    <location>
        <begin position="68"/>
        <end position="87"/>
    </location>
</feature>
<keyword evidence="3" id="KW-1185">Reference proteome</keyword>
<comment type="caution">
    <text evidence="2">The sequence shown here is derived from an EMBL/GenBank/DDBJ whole genome shotgun (WGS) entry which is preliminary data.</text>
</comment>